<dbReference type="GO" id="GO:0005886">
    <property type="term" value="C:plasma membrane"/>
    <property type="evidence" value="ECO:0007669"/>
    <property type="project" value="UniProtKB-SubCell"/>
</dbReference>
<proteinExistence type="inferred from homology"/>
<keyword evidence="6 7" id="KW-0472">Membrane</keyword>
<dbReference type="STRING" id="360910.BAV2503"/>
<comment type="subcellular location">
    <subcellularLocation>
        <location evidence="1">Cell membrane</location>
        <topology evidence="1">Multi-pass membrane protein</topology>
    </subcellularLocation>
</comment>
<dbReference type="Gene3D" id="3.30.70.100">
    <property type="match status" value="1"/>
</dbReference>
<feature type="transmembrane region" description="Helical" evidence="7">
    <location>
        <begin position="242"/>
        <end position="268"/>
    </location>
</feature>
<dbReference type="OrthoDB" id="9799209at2"/>
<feature type="transmembrane region" description="Helical" evidence="7">
    <location>
        <begin position="353"/>
        <end position="374"/>
    </location>
</feature>
<feature type="transmembrane region" description="Helical" evidence="7">
    <location>
        <begin position="588"/>
        <end position="616"/>
    </location>
</feature>
<name>Q2KXC4_BORA1</name>
<dbReference type="PANTHER" id="PTHR30347:SF9">
    <property type="entry name" value="MINICONDUCTANCE MECHANOSENSITIVE CHANNEL MSCM"/>
    <property type="match status" value="1"/>
</dbReference>
<dbReference type="Pfam" id="PF12607">
    <property type="entry name" value="DUF3772"/>
    <property type="match status" value="1"/>
</dbReference>
<dbReference type="KEGG" id="bav:BAV2503"/>
<dbReference type="PANTHER" id="PTHR30347">
    <property type="entry name" value="POTASSIUM CHANNEL RELATED"/>
    <property type="match status" value="1"/>
</dbReference>
<dbReference type="SUPFAM" id="SSF50182">
    <property type="entry name" value="Sm-like ribonucleoproteins"/>
    <property type="match status" value="1"/>
</dbReference>
<evidence type="ECO:0000256" key="3">
    <source>
        <dbReference type="ARBA" id="ARBA00022475"/>
    </source>
</evidence>
<evidence type="ECO:0000256" key="8">
    <source>
        <dbReference type="SAM" id="SignalP"/>
    </source>
</evidence>
<dbReference type="InterPro" id="IPR011066">
    <property type="entry name" value="MscS_channel_C_sf"/>
</dbReference>
<evidence type="ECO:0000259" key="10">
    <source>
        <dbReference type="Pfam" id="PF12607"/>
    </source>
</evidence>
<dbReference type="Gene3D" id="2.30.30.60">
    <property type="match status" value="1"/>
</dbReference>
<dbReference type="InterPro" id="IPR010920">
    <property type="entry name" value="LSM_dom_sf"/>
</dbReference>
<keyword evidence="8" id="KW-0732">Signal</keyword>
<dbReference type="Proteomes" id="UP000001977">
    <property type="component" value="Chromosome"/>
</dbReference>
<feature type="signal peptide" evidence="8">
    <location>
        <begin position="1"/>
        <end position="29"/>
    </location>
</feature>
<comment type="similarity">
    <text evidence="2">Belongs to the MscS (TC 1.A.23) family.</text>
</comment>
<evidence type="ECO:0000259" key="11">
    <source>
        <dbReference type="Pfam" id="PF21082"/>
    </source>
</evidence>
<keyword evidence="13" id="KW-1185">Reference proteome</keyword>
<feature type="domain" description="Mechanosensitive ion channel MscS" evidence="9">
    <location>
        <begin position="605"/>
        <end position="671"/>
    </location>
</feature>
<reference evidence="12 13" key="1">
    <citation type="journal article" date="2006" name="J. Bacteriol.">
        <title>Comparison of the genome sequence of the poultry pathogen Bordetella avium with those of B. bronchiseptica, B. pertussis, and B. parapertussis reveals extensive diversity in surface structures associated with host interaction.</title>
        <authorList>
            <person name="Sebaihia M."/>
            <person name="Preston A."/>
            <person name="Maskell D.J."/>
            <person name="Kuzmiak H."/>
            <person name="Connell T.D."/>
            <person name="King N.D."/>
            <person name="Orndorff P.E."/>
            <person name="Miyamoto D.M."/>
            <person name="Thomson N.R."/>
            <person name="Harris D."/>
            <person name="Goble A."/>
            <person name="Lord A."/>
            <person name="Murphy L."/>
            <person name="Quail M.A."/>
            <person name="Rutter S."/>
            <person name="Squares R."/>
            <person name="Squares S."/>
            <person name="Woodward J."/>
            <person name="Parkhill J."/>
            <person name="Temple L.M."/>
        </authorList>
    </citation>
    <scope>NUCLEOTIDE SEQUENCE [LARGE SCALE GENOMIC DNA]</scope>
    <source>
        <strain evidence="12 13">197N</strain>
    </source>
</reference>
<dbReference type="HOGENOM" id="CLU_011796_1_0_4"/>
<keyword evidence="5 7" id="KW-1133">Transmembrane helix</keyword>
<dbReference type="eggNOG" id="COG3264">
    <property type="taxonomic scope" value="Bacteria"/>
</dbReference>
<dbReference type="InterPro" id="IPR011014">
    <property type="entry name" value="MscS_channel_TM-2"/>
</dbReference>
<organism evidence="12 13">
    <name type="scientific">Bordetella avium (strain 197N)</name>
    <dbReference type="NCBI Taxonomy" id="360910"/>
    <lineage>
        <taxon>Bacteria</taxon>
        <taxon>Pseudomonadati</taxon>
        <taxon>Pseudomonadota</taxon>
        <taxon>Betaproteobacteria</taxon>
        <taxon>Burkholderiales</taxon>
        <taxon>Alcaligenaceae</taxon>
        <taxon>Bordetella</taxon>
    </lineage>
</organism>
<dbReference type="EMBL" id="AM167904">
    <property type="protein sequence ID" value="CAJ50113.1"/>
    <property type="molecule type" value="Genomic_DNA"/>
</dbReference>
<keyword evidence="3" id="KW-1003">Cell membrane</keyword>
<dbReference type="InterPro" id="IPR006685">
    <property type="entry name" value="MscS_channel_2nd"/>
</dbReference>
<dbReference type="InterPro" id="IPR052702">
    <property type="entry name" value="MscS-like_channel"/>
</dbReference>
<gene>
    <name evidence="12" type="ordered locus">BAV2503</name>
</gene>
<dbReference type="InterPro" id="IPR022249">
    <property type="entry name" value="DUF3772"/>
</dbReference>
<feature type="transmembrane region" description="Helical" evidence="7">
    <location>
        <begin position="424"/>
        <end position="448"/>
    </location>
</feature>
<dbReference type="Pfam" id="PF00924">
    <property type="entry name" value="MS_channel_2nd"/>
    <property type="match status" value="1"/>
</dbReference>
<dbReference type="InterPro" id="IPR049278">
    <property type="entry name" value="MS_channel_C"/>
</dbReference>
<dbReference type="AlphaFoldDB" id="Q2KXC4"/>
<evidence type="ECO:0000256" key="2">
    <source>
        <dbReference type="ARBA" id="ARBA00008017"/>
    </source>
</evidence>
<feature type="chain" id="PRO_5004212020" evidence="8">
    <location>
        <begin position="30"/>
        <end position="783"/>
    </location>
</feature>
<evidence type="ECO:0000256" key="7">
    <source>
        <dbReference type="SAM" id="Phobius"/>
    </source>
</evidence>
<feature type="transmembrane region" description="Helical" evidence="7">
    <location>
        <begin position="201"/>
        <end position="221"/>
    </location>
</feature>
<dbReference type="InterPro" id="IPR023408">
    <property type="entry name" value="MscS_beta-dom_sf"/>
</dbReference>
<evidence type="ECO:0000256" key="6">
    <source>
        <dbReference type="ARBA" id="ARBA00023136"/>
    </source>
</evidence>
<feature type="domain" description="Mechanosensitive ion channel MscS C-terminal" evidence="11">
    <location>
        <begin position="683"/>
        <end position="761"/>
    </location>
</feature>
<evidence type="ECO:0000256" key="4">
    <source>
        <dbReference type="ARBA" id="ARBA00022692"/>
    </source>
</evidence>
<feature type="domain" description="DUF3772" evidence="10">
    <location>
        <begin position="129"/>
        <end position="191"/>
    </location>
</feature>
<evidence type="ECO:0000259" key="9">
    <source>
        <dbReference type="Pfam" id="PF00924"/>
    </source>
</evidence>
<feature type="transmembrane region" description="Helical" evidence="7">
    <location>
        <begin position="395"/>
        <end position="418"/>
    </location>
</feature>
<evidence type="ECO:0000313" key="13">
    <source>
        <dbReference type="Proteomes" id="UP000001977"/>
    </source>
</evidence>
<accession>Q2KXC4</accession>
<feature type="transmembrane region" description="Helical" evidence="7">
    <location>
        <begin position="280"/>
        <end position="301"/>
    </location>
</feature>
<keyword evidence="4 7" id="KW-0812">Transmembrane</keyword>
<sequence length="783" mass="84493">MNPTAHFWRLCCMRLFLILSLVLGCTTWAQPPQANVEAALTEARKEIDTLRKGLNEQTDDNELVQRRTAALDIRTQANEAADALAPQLASVAARLTELGAASPAGKETPDVAAQRAQLEKDSRNLDSQLKLARLLAVDAAQTAEQISALRRTRFQAQLGERSGSPLSAAFWSDLNGELPRDLKQLYELGDEVRERVADTPAWVWTVLVMLAGAVVGLRYWAGQRIMKLTAMRVPAGRLRRSILAMTVVALSTLAPALVAELLVVGLSWNGDISNDTQTLLASLVEIAAAGGFVAGLGYALLSTHRPSWRLVPLPDSVADGLRWLPLTLGVLVVAARLAERLPVLINASLTSTIALNTLVIAVMIVALFAALIYAEHVRRREAPQPRPLWLVAFNTAAWIVLPLSTLALLIGYIALGSFLVRQALWTLAVVASVYLLSALIDDACTTLLGGTHKDEATSPQKRLRGQAAVLLSGMLRLMLILSAIILLLAPFGEAPADLLHRLDLLYQGLQIGEVQIRPGALAQAFLVLALALLSVRLLKHWLASRYLPTTELDPGMQTSAATLFGYAGFVLAIALSLSALGIGLERVAWIASALSVGIGFGLQAVVQNFVSGLILLAERPVKVGDWVSLGGIEGDIQRINVRATEIQMSDRSTVIVPNSEFITKTVRNVTHANPQGVVQIKLPMPLSTDARRVREVMLQVFRDHESILEAPAPDVYLDGIDNGRLVFNAKGYVSSPRNAYSVRSALLFEVLHRLPQAGLDISPPSTMVLQAAPANPAGEPTQQ</sequence>
<evidence type="ECO:0000256" key="5">
    <source>
        <dbReference type="ARBA" id="ARBA00022989"/>
    </source>
</evidence>
<dbReference type="SUPFAM" id="SSF82689">
    <property type="entry name" value="Mechanosensitive channel protein MscS (YggB), C-terminal domain"/>
    <property type="match status" value="1"/>
</dbReference>
<feature type="transmembrane region" description="Helical" evidence="7">
    <location>
        <begin position="520"/>
        <end position="538"/>
    </location>
</feature>
<dbReference type="Gene3D" id="1.10.287.1260">
    <property type="match status" value="1"/>
</dbReference>
<evidence type="ECO:0000256" key="1">
    <source>
        <dbReference type="ARBA" id="ARBA00004651"/>
    </source>
</evidence>
<dbReference type="SUPFAM" id="SSF82861">
    <property type="entry name" value="Mechanosensitive channel protein MscS (YggB), transmembrane region"/>
    <property type="match status" value="1"/>
</dbReference>
<evidence type="ECO:0000313" key="12">
    <source>
        <dbReference type="EMBL" id="CAJ50113.1"/>
    </source>
</evidence>
<protein>
    <submittedName>
        <fullName evidence="12">Mechanosensitive protein</fullName>
    </submittedName>
</protein>
<feature type="transmembrane region" description="Helical" evidence="7">
    <location>
        <begin position="469"/>
        <end position="491"/>
    </location>
</feature>
<dbReference type="Pfam" id="PF21082">
    <property type="entry name" value="MS_channel_3rd"/>
    <property type="match status" value="1"/>
</dbReference>
<feature type="transmembrane region" description="Helical" evidence="7">
    <location>
        <begin position="559"/>
        <end position="582"/>
    </location>
</feature>
<dbReference type="GO" id="GO:0008381">
    <property type="term" value="F:mechanosensitive monoatomic ion channel activity"/>
    <property type="evidence" value="ECO:0007669"/>
    <property type="project" value="UniProtKB-ARBA"/>
</dbReference>